<dbReference type="SUPFAM" id="SSF47781">
    <property type="entry name" value="RuvA domain 2-like"/>
    <property type="match status" value="1"/>
</dbReference>
<dbReference type="PIRSF" id="PIRSF005047">
    <property type="entry name" value="UCP005047_YshC"/>
    <property type="match status" value="1"/>
</dbReference>
<evidence type="ECO:0000256" key="10">
    <source>
        <dbReference type="ARBA" id="ARBA00022705"/>
    </source>
</evidence>
<dbReference type="NCBIfam" id="NF005928">
    <property type="entry name" value="PRK07945.1"/>
    <property type="match status" value="1"/>
</dbReference>
<evidence type="ECO:0000256" key="21">
    <source>
        <dbReference type="ARBA" id="ARBA00049244"/>
    </source>
</evidence>
<dbReference type="PRINTS" id="PR00870">
    <property type="entry name" value="DNAPOLXBETA"/>
</dbReference>
<evidence type="ECO:0000256" key="18">
    <source>
        <dbReference type="ARBA" id="ARBA00044632"/>
    </source>
</evidence>
<dbReference type="GO" id="GO:0003887">
    <property type="term" value="F:DNA-directed DNA polymerase activity"/>
    <property type="evidence" value="ECO:0007669"/>
    <property type="project" value="UniProtKB-KW"/>
</dbReference>
<dbReference type="SMART" id="SM00278">
    <property type="entry name" value="HhH1"/>
    <property type="match status" value="3"/>
</dbReference>
<dbReference type="Gene3D" id="3.30.460.10">
    <property type="entry name" value="Beta Polymerase, domain 2"/>
    <property type="match status" value="1"/>
</dbReference>
<evidence type="ECO:0000256" key="7">
    <source>
        <dbReference type="ARBA" id="ARBA00022634"/>
    </source>
</evidence>
<evidence type="ECO:0000256" key="8">
    <source>
        <dbReference type="ARBA" id="ARBA00022679"/>
    </source>
</evidence>
<dbReference type="SUPFAM" id="SSF47802">
    <property type="entry name" value="DNA polymerase beta, N-terminal domain-like"/>
    <property type="match status" value="1"/>
</dbReference>
<comment type="caution">
    <text evidence="25">The sequence shown here is derived from an EMBL/GenBank/DDBJ whole genome shotgun (WGS) entry which is preliminary data.</text>
</comment>
<reference evidence="25" key="1">
    <citation type="submission" date="2022-06" db="EMBL/GenBank/DDBJ databases">
        <title>CFH 74404 Thermomicrobiaceae sp.</title>
        <authorList>
            <person name="Ming H."/>
            <person name="Li W.-J."/>
            <person name="Zhao Z."/>
        </authorList>
    </citation>
    <scope>NUCLEOTIDE SEQUENCE</scope>
    <source>
        <strain evidence="25">CFH 74404</strain>
    </source>
</reference>
<dbReference type="Gene3D" id="3.20.20.140">
    <property type="entry name" value="Metal-dependent hydrolases"/>
    <property type="match status" value="1"/>
</dbReference>
<comment type="subcellular location">
    <subcellularLocation>
        <location evidence="2">Cytoplasm</location>
    </subcellularLocation>
</comment>
<evidence type="ECO:0000256" key="4">
    <source>
        <dbReference type="ARBA" id="ARBA00012720"/>
    </source>
</evidence>
<evidence type="ECO:0000256" key="9">
    <source>
        <dbReference type="ARBA" id="ARBA00022695"/>
    </source>
</evidence>
<evidence type="ECO:0000256" key="14">
    <source>
        <dbReference type="ARBA" id="ARBA00023053"/>
    </source>
</evidence>
<keyword evidence="15" id="KW-0234">DNA repair</keyword>
<keyword evidence="10" id="KW-0235">DNA replication</keyword>
<evidence type="ECO:0000256" key="17">
    <source>
        <dbReference type="ARBA" id="ARBA00035726"/>
    </source>
</evidence>
<dbReference type="CDD" id="cd00141">
    <property type="entry name" value="NT_POLXc"/>
    <property type="match status" value="1"/>
</dbReference>
<evidence type="ECO:0000259" key="22">
    <source>
        <dbReference type="SMART" id="SM00278"/>
    </source>
</evidence>
<feature type="domain" description="DNA-directed DNA polymerase X" evidence="24">
    <location>
        <begin position="16"/>
        <end position="329"/>
    </location>
</feature>
<dbReference type="InterPro" id="IPR043519">
    <property type="entry name" value="NT_sf"/>
</dbReference>
<feature type="domain" description="Polymerase/histidinol phosphatase N-terminal" evidence="23">
    <location>
        <begin position="353"/>
        <end position="432"/>
    </location>
</feature>
<evidence type="ECO:0000256" key="12">
    <source>
        <dbReference type="ARBA" id="ARBA00022843"/>
    </source>
</evidence>
<dbReference type="InterPro" id="IPR016195">
    <property type="entry name" value="Pol/histidinol_Pase-like"/>
</dbReference>
<dbReference type="CDD" id="cd07436">
    <property type="entry name" value="PHP_PolX"/>
    <property type="match status" value="1"/>
</dbReference>
<keyword evidence="7" id="KW-0237">DNA synthesis</keyword>
<dbReference type="GO" id="GO:0003677">
    <property type="term" value="F:DNA binding"/>
    <property type="evidence" value="ECO:0007669"/>
    <property type="project" value="InterPro"/>
</dbReference>
<accession>A0AA41W9R0</accession>
<dbReference type="Pfam" id="PF14791">
    <property type="entry name" value="DNA_pol_B_thumb"/>
    <property type="match status" value="1"/>
</dbReference>
<evidence type="ECO:0000256" key="3">
    <source>
        <dbReference type="ARBA" id="ARBA00012417"/>
    </source>
</evidence>
<dbReference type="GO" id="GO:0006281">
    <property type="term" value="P:DNA repair"/>
    <property type="evidence" value="ECO:0007669"/>
    <property type="project" value="UniProtKB-KW"/>
</dbReference>
<evidence type="ECO:0000256" key="16">
    <source>
        <dbReference type="ARBA" id="ARBA00035717"/>
    </source>
</evidence>
<dbReference type="InterPro" id="IPR029398">
    <property type="entry name" value="PolB_thumb"/>
</dbReference>
<dbReference type="EMBL" id="JAMSLR010000001">
    <property type="protein sequence ID" value="MCM8747927.1"/>
    <property type="molecule type" value="Genomic_DNA"/>
</dbReference>
<comment type="catalytic activity">
    <reaction evidence="21">
        <text>DNA(n) + a 2'-deoxyribonucleoside 5'-triphosphate = DNA(n+1) + diphosphate</text>
        <dbReference type="Rhea" id="RHEA:22508"/>
        <dbReference type="Rhea" id="RHEA-COMP:17339"/>
        <dbReference type="Rhea" id="RHEA-COMP:17340"/>
        <dbReference type="ChEBI" id="CHEBI:33019"/>
        <dbReference type="ChEBI" id="CHEBI:61560"/>
        <dbReference type="ChEBI" id="CHEBI:173112"/>
        <dbReference type="EC" id="2.7.7.7"/>
    </reaction>
</comment>
<dbReference type="Pfam" id="PF02811">
    <property type="entry name" value="PHP"/>
    <property type="match status" value="1"/>
</dbReference>
<dbReference type="Pfam" id="PF14520">
    <property type="entry name" value="HHH_5"/>
    <property type="match status" value="1"/>
</dbReference>
<dbReference type="InterPro" id="IPR050243">
    <property type="entry name" value="PHP_phosphatase"/>
</dbReference>
<evidence type="ECO:0000256" key="15">
    <source>
        <dbReference type="ARBA" id="ARBA00023204"/>
    </source>
</evidence>
<comment type="catalytic activity">
    <reaction evidence="19">
        <text>a 5'-end 2'-deoxyribose-2'-deoxyribonucleotide-DNA = (2E,4S)-4-hydroxypenten-2-al-5-phosphate + a 5'-end 5'-phospho-2'-deoxyribonucleoside-DNA + H(+)</text>
        <dbReference type="Rhea" id="RHEA:76255"/>
        <dbReference type="Rhea" id="RHEA-COMP:13180"/>
        <dbReference type="Rhea" id="RHEA-COMP:18657"/>
        <dbReference type="ChEBI" id="CHEBI:15378"/>
        <dbReference type="ChEBI" id="CHEBI:136412"/>
        <dbReference type="ChEBI" id="CHEBI:195194"/>
        <dbReference type="ChEBI" id="CHEBI:195195"/>
    </reaction>
</comment>
<keyword evidence="13" id="KW-0239">DNA-directed DNA polymerase</keyword>
<feature type="domain" description="Helix-hairpin-helix DNA-binding motif class 1" evidence="22">
    <location>
        <begin position="106"/>
        <end position="125"/>
    </location>
</feature>
<proteinExistence type="predicted"/>
<keyword evidence="9" id="KW-0548">Nucleotidyltransferase</keyword>
<dbReference type="InterPro" id="IPR010996">
    <property type="entry name" value="HHH_MUS81"/>
</dbReference>
<dbReference type="EC" id="4.2.99.18" evidence="4"/>
<dbReference type="InterPro" id="IPR037160">
    <property type="entry name" value="DNA_Pol_thumb_sf"/>
</dbReference>
<dbReference type="InterPro" id="IPR027421">
    <property type="entry name" value="DNA_pol_lamdba_lyase_dom_sf"/>
</dbReference>
<evidence type="ECO:0000256" key="20">
    <source>
        <dbReference type="ARBA" id="ARBA00045548"/>
    </source>
</evidence>
<dbReference type="Pfam" id="PF14716">
    <property type="entry name" value="HHH_8"/>
    <property type="match status" value="1"/>
</dbReference>
<evidence type="ECO:0000259" key="23">
    <source>
        <dbReference type="SMART" id="SM00481"/>
    </source>
</evidence>
<comment type="catalytic activity">
    <reaction evidence="18">
        <text>2'-deoxyribonucleotide-(2'-deoxyribose 5'-phosphate)-2'-deoxyribonucleotide-DNA = a 3'-end 2'-deoxyribonucleotide-(2,3-dehydro-2,3-deoxyribose 5'-phosphate)-DNA + a 5'-end 5'-phospho-2'-deoxyribonucleoside-DNA + H(+)</text>
        <dbReference type="Rhea" id="RHEA:66592"/>
        <dbReference type="Rhea" id="RHEA-COMP:13180"/>
        <dbReference type="Rhea" id="RHEA-COMP:16897"/>
        <dbReference type="Rhea" id="RHEA-COMP:17067"/>
        <dbReference type="ChEBI" id="CHEBI:15378"/>
        <dbReference type="ChEBI" id="CHEBI:136412"/>
        <dbReference type="ChEBI" id="CHEBI:157695"/>
        <dbReference type="ChEBI" id="CHEBI:167181"/>
        <dbReference type="EC" id="4.2.99.18"/>
    </reaction>
</comment>
<dbReference type="InterPro" id="IPR003583">
    <property type="entry name" value="Hlx-hairpin-Hlx_DNA-bd_motif"/>
</dbReference>
<organism evidence="25 26">
    <name type="scientific">Thermalbibacter longus</name>
    <dbReference type="NCBI Taxonomy" id="2951981"/>
    <lineage>
        <taxon>Bacteria</taxon>
        <taxon>Pseudomonadati</taxon>
        <taxon>Thermomicrobiota</taxon>
        <taxon>Thermomicrobia</taxon>
        <taxon>Thermomicrobiales</taxon>
        <taxon>Thermomicrobiaceae</taxon>
        <taxon>Thermalbibacter</taxon>
    </lineage>
</organism>
<dbReference type="GO" id="GO:0005829">
    <property type="term" value="C:cytosol"/>
    <property type="evidence" value="ECO:0007669"/>
    <property type="project" value="TreeGrafter"/>
</dbReference>
<keyword evidence="25" id="KW-0378">Hydrolase</keyword>
<sequence>MYGCETLGQQGGTAMRRNEEVAQLLETIAELLMLKDENPYRIRAYTTAAQNIRALSEDIEEIARQGRLDDIPGIGEALAAKIQEYLETGRLRYYEELKQEVPEVAVDLLEVPGIGPARAHRLYETLGITTISELLRAAQEHRLRDLPGFGPKVEERIAREAARLAQRTRRLLLGVALPIAEEVAALLRRHPAVEAIEPAGSLRRMKETIGDIDILVSSRQPPEVSHAFAQLPIAREVLATGPTRPSILTREGLQVDLRIVEPDCYGAALQYFTGSKEHNIALRGLAAERGWKLSEYGLFDKGGQRLASRTEEEIYQALALQWVPPELRENRGEIEAAREHRLPQLVELSQIRGDLHAHTDWSDGHDAPERMVEAAIARGYEYLAFSDHSQSLAVARGLSPEQVRKQRQLVDELNERYAPFRVLHGAEVNILPDGTLDYPDEVLELFDIVTASIHSAFELSRERMTARVLRAIEHPAVDILGHPTGRLLPSLPPYDIDLEPVLKAAAEHGVAVEINGQPDRLDLDDVWSRRATELGVPLATNSDAHSVRQLENMRYAVATARRGWVEARHVVNTRPLPDLLAWLKRRAAYR</sequence>
<dbReference type="PANTHER" id="PTHR36928:SF1">
    <property type="entry name" value="PHOSPHATASE YCDX-RELATED"/>
    <property type="match status" value="1"/>
</dbReference>
<dbReference type="GO" id="GO:0140078">
    <property type="term" value="F:class I DNA-(apurinic or apyrimidinic site) endonuclease activity"/>
    <property type="evidence" value="ECO:0007669"/>
    <property type="project" value="UniProtKB-EC"/>
</dbReference>
<evidence type="ECO:0000256" key="2">
    <source>
        <dbReference type="ARBA" id="ARBA00004496"/>
    </source>
</evidence>
<protein>
    <recommendedName>
        <fullName evidence="5">DNA polymerase beta</fullName>
        <ecNumber evidence="3">2.7.7.7</ecNumber>
        <ecNumber evidence="4">4.2.99.18</ecNumber>
    </recommendedName>
    <alternativeName>
        <fullName evidence="16">5'-deoxyribose-phosphate lyase</fullName>
    </alternativeName>
    <alternativeName>
        <fullName evidence="17">AP lyase</fullName>
    </alternativeName>
</protein>
<evidence type="ECO:0000256" key="5">
    <source>
        <dbReference type="ARBA" id="ARBA00020020"/>
    </source>
</evidence>
<dbReference type="Gene3D" id="1.10.150.20">
    <property type="entry name" value="5' to 3' exonuclease, C-terminal subdomain"/>
    <property type="match status" value="1"/>
</dbReference>
<dbReference type="Proteomes" id="UP001165306">
    <property type="component" value="Unassembled WGS sequence"/>
</dbReference>
<keyword evidence="8" id="KW-0808">Transferase</keyword>
<dbReference type="FunFam" id="3.20.20.140:FF:000047">
    <property type="entry name" value="PHP domain-containing protein"/>
    <property type="match status" value="1"/>
</dbReference>
<keyword evidence="12" id="KW-0832">Ubl conjugation</keyword>
<dbReference type="SUPFAM" id="SSF89550">
    <property type="entry name" value="PHP domain-like"/>
    <property type="match status" value="1"/>
</dbReference>
<evidence type="ECO:0000313" key="25">
    <source>
        <dbReference type="EMBL" id="MCM8747927.1"/>
    </source>
</evidence>
<dbReference type="NCBIfam" id="NF006375">
    <property type="entry name" value="PRK08609.1"/>
    <property type="match status" value="1"/>
</dbReference>
<keyword evidence="26" id="KW-1185">Reference proteome</keyword>
<evidence type="ECO:0000256" key="11">
    <source>
        <dbReference type="ARBA" id="ARBA00022763"/>
    </source>
</evidence>
<name>A0AA41W9R0_9BACT</name>
<dbReference type="EC" id="2.7.7.7" evidence="3"/>
<keyword evidence="11" id="KW-0227">DNA damage</keyword>
<evidence type="ECO:0000256" key="19">
    <source>
        <dbReference type="ARBA" id="ARBA00044678"/>
    </source>
</evidence>
<dbReference type="InterPro" id="IPR022311">
    <property type="entry name" value="PolX-like"/>
</dbReference>
<dbReference type="GO" id="GO:0004527">
    <property type="term" value="F:exonuclease activity"/>
    <property type="evidence" value="ECO:0007669"/>
    <property type="project" value="UniProtKB-KW"/>
</dbReference>
<dbReference type="GO" id="GO:0042578">
    <property type="term" value="F:phosphoric ester hydrolase activity"/>
    <property type="evidence" value="ECO:0007669"/>
    <property type="project" value="TreeGrafter"/>
</dbReference>
<dbReference type="InterPro" id="IPR004013">
    <property type="entry name" value="PHP_dom"/>
</dbReference>
<dbReference type="GO" id="GO:0008270">
    <property type="term" value="F:zinc ion binding"/>
    <property type="evidence" value="ECO:0007669"/>
    <property type="project" value="TreeGrafter"/>
</dbReference>
<dbReference type="InterPro" id="IPR002008">
    <property type="entry name" value="DNA_pol_X_beta-like"/>
</dbReference>
<dbReference type="InterPro" id="IPR047967">
    <property type="entry name" value="PolX_PHP"/>
</dbReference>
<dbReference type="SUPFAM" id="SSF81301">
    <property type="entry name" value="Nucleotidyltransferase"/>
    <property type="match status" value="1"/>
</dbReference>
<dbReference type="PANTHER" id="PTHR36928">
    <property type="entry name" value="PHOSPHATASE YCDX-RELATED"/>
    <property type="match status" value="1"/>
</dbReference>
<evidence type="ECO:0000256" key="13">
    <source>
        <dbReference type="ARBA" id="ARBA00022932"/>
    </source>
</evidence>
<dbReference type="Gene3D" id="1.10.150.110">
    <property type="entry name" value="DNA polymerase beta, N-terminal domain-like"/>
    <property type="match status" value="1"/>
</dbReference>
<dbReference type="SMART" id="SM00481">
    <property type="entry name" value="POLIIIAc"/>
    <property type="match status" value="1"/>
</dbReference>
<feature type="domain" description="Helix-hairpin-helix DNA-binding motif class 1" evidence="22">
    <location>
        <begin position="141"/>
        <end position="160"/>
    </location>
</feature>
<keyword evidence="25" id="KW-0540">Nuclease</keyword>
<evidence type="ECO:0000313" key="26">
    <source>
        <dbReference type="Proteomes" id="UP001165306"/>
    </source>
</evidence>
<evidence type="ECO:0000259" key="24">
    <source>
        <dbReference type="SMART" id="SM00483"/>
    </source>
</evidence>
<evidence type="ECO:0000256" key="6">
    <source>
        <dbReference type="ARBA" id="ARBA00022481"/>
    </source>
</evidence>
<dbReference type="AlphaFoldDB" id="A0AA41W9R0"/>
<dbReference type="Gene3D" id="3.30.210.10">
    <property type="entry name" value="DNA polymerase, thumb domain"/>
    <property type="match status" value="1"/>
</dbReference>
<dbReference type="SMART" id="SM00483">
    <property type="entry name" value="POLXc"/>
    <property type="match status" value="1"/>
</dbReference>
<comment type="cofactor">
    <cofactor evidence="1">
        <name>Mg(2+)</name>
        <dbReference type="ChEBI" id="CHEBI:18420"/>
    </cofactor>
</comment>
<evidence type="ECO:0000256" key="1">
    <source>
        <dbReference type="ARBA" id="ARBA00001946"/>
    </source>
</evidence>
<comment type="function">
    <text evidence="20">Repair polymerase that plays a key role in base-excision repair. During this process, the damaged base is excised by specific DNA glycosylases, the DNA backbone is nicked at the abasic site by an apurinic/apyrimidic (AP) endonuclease, and POLB removes 5'-deoxyribose-phosphate from the preincised AP site acting as a 5'-deoxyribose-phosphate lyase (5'-dRP lyase); through its DNA polymerase activity, it adds one nucleotide to the 3' end of the arising single-nucleotide gap. Conducts 'gap-filling' DNA synthesis in a stepwise distributive fashion rather than in a processive fashion as for other DNA polymerases. It is also able to cleave sugar-phosphate bonds 3' to an intact AP site, acting as an AP lyase.</text>
</comment>
<dbReference type="InterPro" id="IPR002054">
    <property type="entry name" value="DNA-dir_DNA_pol_X"/>
</dbReference>
<dbReference type="InterPro" id="IPR003141">
    <property type="entry name" value="Pol/His_phosphatase_N"/>
</dbReference>
<feature type="domain" description="Helix-hairpin-helix DNA-binding motif class 1" evidence="22">
    <location>
        <begin position="66"/>
        <end position="85"/>
    </location>
</feature>
<dbReference type="InterPro" id="IPR010994">
    <property type="entry name" value="RuvA_2-like"/>
</dbReference>
<keyword evidence="14" id="KW-0915">Sodium</keyword>
<keyword evidence="6" id="KW-0488">Methylation</keyword>
<dbReference type="RefSeq" id="WP_284055709.1">
    <property type="nucleotide sequence ID" value="NZ_JAMSLR010000001.1"/>
</dbReference>
<keyword evidence="25" id="KW-0269">Exonuclease</keyword>
<gene>
    <name evidence="25" type="primary">polX</name>
    <name evidence="25" type="ORF">NET02_02065</name>
</gene>